<comment type="caution">
    <text evidence="1">The sequence shown here is derived from an EMBL/GenBank/DDBJ whole genome shotgun (WGS) entry which is preliminary data.</text>
</comment>
<dbReference type="EMBL" id="CAKMRJ010000001">
    <property type="protein sequence ID" value="CAH1415178.1"/>
    <property type="molecule type" value="Genomic_DNA"/>
</dbReference>
<evidence type="ECO:0000313" key="1">
    <source>
        <dbReference type="EMBL" id="CAH1415178.1"/>
    </source>
</evidence>
<proteinExistence type="predicted"/>
<keyword evidence="2" id="KW-1185">Reference proteome</keyword>
<sequence>MVAQHNTINKALLLKVIEIDIKNDLERKACIGSMIVKTYKGFKEKDEMVQCITTIKSSLKKIHATLFFISDKSKDVRVMEKLAKVVSLIDERNEERQERLERLKKE</sequence>
<dbReference type="Proteomes" id="UP001157418">
    <property type="component" value="Unassembled WGS sequence"/>
</dbReference>
<organism evidence="1 2">
    <name type="scientific">Lactuca virosa</name>
    <dbReference type="NCBI Taxonomy" id="75947"/>
    <lineage>
        <taxon>Eukaryota</taxon>
        <taxon>Viridiplantae</taxon>
        <taxon>Streptophyta</taxon>
        <taxon>Embryophyta</taxon>
        <taxon>Tracheophyta</taxon>
        <taxon>Spermatophyta</taxon>
        <taxon>Magnoliopsida</taxon>
        <taxon>eudicotyledons</taxon>
        <taxon>Gunneridae</taxon>
        <taxon>Pentapetalae</taxon>
        <taxon>asterids</taxon>
        <taxon>campanulids</taxon>
        <taxon>Asterales</taxon>
        <taxon>Asteraceae</taxon>
        <taxon>Cichorioideae</taxon>
        <taxon>Cichorieae</taxon>
        <taxon>Lactucinae</taxon>
        <taxon>Lactuca</taxon>
    </lineage>
</organism>
<dbReference type="AlphaFoldDB" id="A0AAU9LGP0"/>
<gene>
    <name evidence="1" type="ORF">LVIROSA_LOCUS3040</name>
</gene>
<reference evidence="1 2" key="1">
    <citation type="submission" date="2022-01" db="EMBL/GenBank/DDBJ databases">
        <authorList>
            <person name="Xiong W."/>
            <person name="Schranz E."/>
        </authorList>
    </citation>
    <scope>NUCLEOTIDE SEQUENCE [LARGE SCALE GENOMIC DNA]</scope>
</reference>
<name>A0AAU9LGP0_9ASTR</name>
<evidence type="ECO:0000313" key="2">
    <source>
        <dbReference type="Proteomes" id="UP001157418"/>
    </source>
</evidence>
<protein>
    <submittedName>
        <fullName evidence="1">Uncharacterized protein</fullName>
    </submittedName>
</protein>
<accession>A0AAU9LGP0</accession>